<proteinExistence type="inferred from homology"/>
<dbReference type="OrthoDB" id="9801356at2"/>
<dbReference type="PANTHER" id="PTHR12608">
    <property type="entry name" value="TRANSMEMBRANE PROTEIN HTP-1 RELATED"/>
    <property type="match status" value="1"/>
</dbReference>
<evidence type="ECO:0000256" key="3">
    <source>
        <dbReference type="ARBA" id="ARBA00022692"/>
    </source>
</evidence>
<name>A0A3P1SVH6_9GAMM</name>
<dbReference type="PANTHER" id="PTHR12608:SF1">
    <property type="entry name" value="TRANSMEMBRANE PROTEIN 165"/>
    <property type="match status" value="1"/>
</dbReference>
<feature type="transmembrane region" description="Helical" evidence="6">
    <location>
        <begin position="99"/>
        <end position="115"/>
    </location>
</feature>
<evidence type="ECO:0000313" key="8">
    <source>
        <dbReference type="Proteomes" id="UP000267535"/>
    </source>
</evidence>
<dbReference type="EMBL" id="RQXV01000003">
    <property type="protein sequence ID" value="RRD00153.1"/>
    <property type="molecule type" value="Genomic_DNA"/>
</dbReference>
<dbReference type="AlphaFoldDB" id="A0A3P1SVH6"/>
<comment type="similarity">
    <text evidence="2 6">Belongs to the GDT1 family.</text>
</comment>
<evidence type="ECO:0000256" key="4">
    <source>
        <dbReference type="ARBA" id="ARBA00022989"/>
    </source>
</evidence>
<feature type="transmembrane region" description="Helical" evidence="6">
    <location>
        <begin position="68"/>
        <end position="87"/>
    </location>
</feature>
<protein>
    <recommendedName>
        <fullName evidence="6">GDT1 family protein</fullName>
    </recommendedName>
</protein>
<dbReference type="GO" id="GO:0016020">
    <property type="term" value="C:membrane"/>
    <property type="evidence" value="ECO:0007669"/>
    <property type="project" value="UniProtKB-SubCell"/>
</dbReference>
<dbReference type="RefSeq" id="WP_124925623.1">
    <property type="nucleotide sequence ID" value="NZ_BMOH01000005.1"/>
</dbReference>
<evidence type="ECO:0000256" key="6">
    <source>
        <dbReference type="RuleBase" id="RU365102"/>
    </source>
</evidence>
<dbReference type="Proteomes" id="UP000267535">
    <property type="component" value="Unassembled WGS sequence"/>
</dbReference>
<organism evidence="7 8">
    <name type="scientific">Amphritea balenae</name>
    <dbReference type="NCBI Taxonomy" id="452629"/>
    <lineage>
        <taxon>Bacteria</taxon>
        <taxon>Pseudomonadati</taxon>
        <taxon>Pseudomonadota</taxon>
        <taxon>Gammaproteobacteria</taxon>
        <taxon>Oceanospirillales</taxon>
        <taxon>Oceanospirillaceae</taxon>
        <taxon>Amphritea</taxon>
    </lineage>
</organism>
<feature type="transmembrane region" description="Helical" evidence="6">
    <location>
        <begin position="135"/>
        <end position="155"/>
    </location>
</feature>
<dbReference type="InterPro" id="IPR001727">
    <property type="entry name" value="GDT1-like"/>
</dbReference>
<accession>A0A3P1SVH6</accession>
<dbReference type="GO" id="GO:0046873">
    <property type="term" value="F:metal ion transmembrane transporter activity"/>
    <property type="evidence" value="ECO:0007669"/>
    <property type="project" value="InterPro"/>
</dbReference>
<sequence>MGLVDIASGAFLLVFLAEFGDKSQLVCMTLAARHRALPVLAGAIVAFALLNLIAVSLGAVAAAWLPHWFVLAVVAVLFLWFGVQAFLNSDDDDEEANSVSLKSLVLSSFLLIFMAEFGDKTQLAVAGLGSAREPVAVWVGATLALVATTLIGVLSGRALMRYISLQWLHRASGVLFIGFGLFALYEFISIVEIA</sequence>
<dbReference type="Pfam" id="PF01169">
    <property type="entry name" value="GDT1"/>
    <property type="match status" value="2"/>
</dbReference>
<gene>
    <name evidence="7" type="ORF">EHS89_08075</name>
</gene>
<evidence type="ECO:0000313" key="7">
    <source>
        <dbReference type="EMBL" id="RRD00153.1"/>
    </source>
</evidence>
<keyword evidence="3 6" id="KW-0812">Transmembrane</keyword>
<keyword evidence="5 6" id="KW-0472">Membrane</keyword>
<comment type="subcellular location">
    <subcellularLocation>
        <location evidence="1 6">Membrane</location>
        <topology evidence="1 6">Multi-pass membrane protein</topology>
    </subcellularLocation>
</comment>
<evidence type="ECO:0000256" key="1">
    <source>
        <dbReference type="ARBA" id="ARBA00004141"/>
    </source>
</evidence>
<feature type="transmembrane region" description="Helical" evidence="6">
    <location>
        <begin position="167"/>
        <end position="188"/>
    </location>
</feature>
<keyword evidence="8" id="KW-1185">Reference proteome</keyword>
<feature type="transmembrane region" description="Helical" evidence="6">
    <location>
        <begin position="39"/>
        <end position="62"/>
    </location>
</feature>
<reference evidence="7 8" key="1">
    <citation type="submission" date="2018-11" db="EMBL/GenBank/DDBJ databases">
        <title>The draft genome sequence of Amphritea balenae JAMM 1525T.</title>
        <authorList>
            <person name="Fang Z."/>
            <person name="Zhang Y."/>
            <person name="Han X."/>
        </authorList>
    </citation>
    <scope>NUCLEOTIDE SEQUENCE [LARGE SCALE GENOMIC DNA]</scope>
    <source>
        <strain evidence="7 8">JAMM 1525</strain>
    </source>
</reference>
<keyword evidence="4 6" id="KW-1133">Transmembrane helix</keyword>
<evidence type="ECO:0000256" key="5">
    <source>
        <dbReference type="ARBA" id="ARBA00023136"/>
    </source>
</evidence>
<comment type="caution">
    <text evidence="7">The sequence shown here is derived from an EMBL/GenBank/DDBJ whole genome shotgun (WGS) entry which is preliminary data.</text>
</comment>
<evidence type="ECO:0000256" key="2">
    <source>
        <dbReference type="ARBA" id="ARBA00009190"/>
    </source>
</evidence>